<gene>
    <name evidence="1" type="ORF">OSR52_08860</name>
</gene>
<dbReference type="Proteomes" id="UP001153642">
    <property type="component" value="Unassembled WGS sequence"/>
</dbReference>
<evidence type="ECO:0000313" key="2">
    <source>
        <dbReference type="Proteomes" id="UP001153642"/>
    </source>
</evidence>
<evidence type="ECO:0000313" key="1">
    <source>
        <dbReference type="EMBL" id="MDG3585980.1"/>
    </source>
</evidence>
<organism evidence="1 2">
    <name type="scientific">Galbibacter pacificus</name>
    <dbReference type="NCBI Taxonomy" id="2996052"/>
    <lineage>
        <taxon>Bacteria</taxon>
        <taxon>Pseudomonadati</taxon>
        <taxon>Bacteroidota</taxon>
        <taxon>Flavobacteriia</taxon>
        <taxon>Flavobacteriales</taxon>
        <taxon>Flavobacteriaceae</taxon>
        <taxon>Galbibacter</taxon>
    </lineage>
</organism>
<name>A0ABT6FRU5_9FLAO</name>
<dbReference type="CDD" id="cd00229">
    <property type="entry name" value="SGNH_hydrolase"/>
    <property type="match status" value="1"/>
</dbReference>
<protein>
    <recommendedName>
        <fullName evidence="3">SGNH/GDSL hydrolase family protein</fullName>
    </recommendedName>
</protein>
<dbReference type="Gene3D" id="3.40.50.1110">
    <property type="entry name" value="SGNH hydrolase"/>
    <property type="match status" value="1"/>
</dbReference>
<keyword evidence="2" id="KW-1185">Reference proteome</keyword>
<accession>A0ABT6FRU5</accession>
<comment type="caution">
    <text evidence="1">The sequence shown here is derived from an EMBL/GenBank/DDBJ whole genome shotgun (WGS) entry which is preliminary data.</text>
</comment>
<proteinExistence type="predicted"/>
<dbReference type="SUPFAM" id="SSF52266">
    <property type="entry name" value="SGNH hydrolase"/>
    <property type="match status" value="1"/>
</dbReference>
<reference evidence="1" key="1">
    <citation type="submission" date="2022-11" db="EMBL/GenBank/DDBJ databases">
        <title>High-quality draft genome sequence of Galbibacter sp. strain CMA-7.</title>
        <authorList>
            <person name="Wei L."/>
            <person name="Dong C."/>
            <person name="Shao Z."/>
        </authorList>
    </citation>
    <scope>NUCLEOTIDE SEQUENCE</scope>
    <source>
        <strain evidence="1">CMA-7</strain>
    </source>
</reference>
<dbReference type="InterPro" id="IPR036514">
    <property type="entry name" value="SGNH_hydro_sf"/>
</dbReference>
<dbReference type="EMBL" id="JAPMUA010000003">
    <property type="protein sequence ID" value="MDG3585980.1"/>
    <property type="molecule type" value="Genomic_DNA"/>
</dbReference>
<dbReference type="RefSeq" id="WP_277900106.1">
    <property type="nucleotide sequence ID" value="NZ_JAPMUA010000003.1"/>
</dbReference>
<sequence length="252" mass="28806">MKHLKIFLLLFITAPLWLTAQKAMPKKVLMVGNSFTYFWNMPQMVNAMAAEDGYPMEVHQSTIGGATWEEHYNEKRGSQTRLLLKSKPWDYVILQDHSLSTIEAPGRFDEYGKKLAGAVVKAGAKPYLMMTWAYLSNPLMQDVISNKYNALAHELNTEAIPVGDIFMKARKLRPDLNFYFDDKHPSSIGSYLIGLIMYKALTGNSVKDVPDRLLSKDQRGEQVILSFIHHETGEFLRQLVEETEFTTKLIQE</sequence>
<evidence type="ECO:0008006" key="3">
    <source>
        <dbReference type="Google" id="ProtNLM"/>
    </source>
</evidence>